<keyword evidence="2" id="KW-1185">Reference proteome</keyword>
<organism evidence="1 2">
    <name type="scientific">Hyaloscypha hepaticicola</name>
    <dbReference type="NCBI Taxonomy" id="2082293"/>
    <lineage>
        <taxon>Eukaryota</taxon>
        <taxon>Fungi</taxon>
        <taxon>Dikarya</taxon>
        <taxon>Ascomycota</taxon>
        <taxon>Pezizomycotina</taxon>
        <taxon>Leotiomycetes</taxon>
        <taxon>Helotiales</taxon>
        <taxon>Hyaloscyphaceae</taxon>
        <taxon>Hyaloscypha</taxon>
    </lineage>
</organism>
<dbReference type="AlphaFoldDB" id="A0A2J6PEK9"/>
<gene>
    <name evidence="1" type="ORF">NA56DRAFT_482841</name>
</gene>
<evidence type="ECO:0000313" key="2">
    <source>
        <dbReference type="Proteomes" id="UP000235672"/>
    </source>
</evidence>
<sequence length="77" mass="9159">MITSFLGRQCAIPWKRVKVLPFQSILNKCSSLAEVVFYHQCRLWLLHDQFMDKIYSFEFPTLTFARRTNSSWTPAKE</sequence>
<accession>A0A2J6PEK9</accession>
<dbReference type="OrthoDB" id="10249920at2759"/>
<proteinExistence type="predicted"/>
<name>A0A2J6PEK9_9HELO</name>
<protein>
    <submittedName>
        <fullName evidence="1">Uncharacterized protein</fullName>
    </submittedName>
</protein>
<dbReference type="Proteomes" id="UP000235672">
    <property type="component" value="Unassembled WGS sequence"/>
</dbReference>
<reference evidence="1 2" key="1">
    <citation type="submission" date="2016-05" db="EMBL/GenBank/DDBJ databases">
        <title>A degradative enzymes factory behind the ericoid mycorrhizal symbiosis.</title>
        <authorList>
            <consortium name="DOE Joint Genome Institute"/>
            <person name="Martino E."/>
            <person name="Morin E."/>
            <person name="Grelet G."/>
            <person name="Kuo A."/>
            <person name="Kohler A."/>
            <person name="Daghino S."/>
            <person name="Barry K."/>
            <person name="Choi C."/>
            <person name="Cichocki N."/>
            <person name="Clum A."/>
            <person name="Copeland A."/>
            <person name="Hainaut M."/>
            <person name="Haridas S."/>
            <person name="Labutti K."/>
            <person name="Lindquist E."/>
            <person name="Lipzen A."/>
            <person name="Khouja H.-R."/>
            <person name="Murat C."/>
            <person name="Ohm R."/>
            <person name="Olson A."/>
            <person name="Spatafora J."/>
            <person name="Veneault-Fourrey C."/>
            <person name="Henrissat B."/>
            <person name="Grigoriev I."/>
            <person name="Martin F."/>
            <person name="Perotto S."/>
        </authorList>
    </citation>
    <scope>NUCLEOTIDE SEQUENCE [LARGE SCALE GENOMIC DNA]</scope>
    <source>
        <strain evidence="1 2">UAMH 7357</strain>
    </source>
</reference>
<dbReference type="EMBL" id="KZ613549">
    <property type="protein sequence ID" value="PMD12444.1"/>
    <property type="molecule type" value="Genomic_DNA"/>
</dbReference>
<evidence type="ECO:0000313" key="1">
    <source>
        <dbReference type="EMBL" id="PMD12444.1"/>
    </source>
</evidence>